<dbReference type="EMBL" id="HBIJ01000922">
    <property type="protein sequence ID" value="CAE0359954.1"/>
    <property type="molecule type" value="Transcribed_RNA"/>
</dbReference>
<feature type="coiled-coil region" evidence="1">
    <location>
        <begin position="21"/>
        <end position="55"/>
    </location>
</feature>
<evidence type="ECO:0000313" key="2">
    <source>
        <dbReference type="EMBL" id="CAE0359954.1"/>
    </source>
</evidence>
<accession>A0A7S3NH64</accession>
<name>A0A7S3NH64_9STRA</name>
<organism evidence="2">
    <name type="scientific">Aureoumbra lagunensis</name>
    <dbReference type="NCBI Taxonomy" id="44058"/>
    <lineage>
        <taxon>Eukaryota</taxon>
        <taxon>Sar</taxon>
        <taxon>Stramenopiles</taxon>
        <taxon>Ochrophyta</taxon>
        <taxon>Pelagophyceae</taxon>
        <taxon>Pelagomonadales</taxon>
        <taxon>Aureoumbra</taxon>
    </lineage>
</organism>
<gene>
    <name evidence="2" type="ORF">ALAG00032_LOCUS683</name>
</gene>
<reference evidence="2" key="1">
    <citation type="submission" date="2021-01" db="EMBL/GenBank/DDBJ databases">
        <authorList>
            <person name="Corre E."/>
            <person name="Pelletier E."/>
            <person name="Niang G."/>
            <person name="Scheremetjew M."/>
            <person name="Finn R."/>
            <person name="Kale V."/>
            <person name="Holt S."/>
            <person name="Cochrane G."/>
            <person name="Meng A."/>
            <person name="Brown T."/>
            <person name="Cohen L."/>
        </authorList>
    </citation>
    <scope>NUCLEOTIDE SEQUENCE</scope>
    <source>
        <strain evidence="2">CCMP1510</strain>
    </source>
</reference>
<sequence length="128" mass="15070">MHLRAECVRKDLMLKERKYEAWQLWNQLEKAEREVEKMRKEQKKLRAESQQALAQRDSALRLLEIATREKRNLAIALRHERTITRRNTSPKTDELAKLLDQAQAQKRKLALALDAALAELQARTSQNK</sequence>
<proteinExistence type="predicted"/>
<keyword evidence="1" id="KW-0175">Coiled coil</keyword>
<evidence type="ECO:0000256" key="1">
    <source>
        <dbReference type="SAM" id="Coils"/>
    </source>
</evidence>
<protein>
    <submittedName>
        <fullName evidence="2">Uncharacterized protein</fullName>
    </submittedName>
</protein>
<dbReference type="AlphaFoldDB" id="A0A7S3NH64"/>